<feature type="non-terminal residue" evidence="1">
    <location>
        <position position="126"/>
    </location>
</feature>
<dbReference type="EMBL" id="UOEW01000295">
    <property type="protein sequence ID" value="VAW41115.1"/>
    <property type="molecule type" value="Genomic_DNA"/>
</dbReference>
<evidence type="ECO:0000313" key="1">
    <source>
        <dbReference type="EMBL" id="VAW41115.1"/>
    </source>
</evidence>
<accession>A0A3B0VC26</accession>
<reference evidence="1" key="1">
    <citation type="submission" date="2018-06" db="EMBL/GenBank/DDBJ databases">
        <authorList>
            <person name="Zhirakovskaya E."/>
        </authorList>
    </citation>
    <scope>NUCLEOTIDE SEQUENCE</scope>
</reference>
<protein>
    <submittedName>
        <fullName evidence="1">Uncharacterized protein</fullName>
    </submittedName>
</protein>
<sequence>MSILSKLLSLRVKVKIIPTDLTKLGIDSKKPIIYVLDTDSLISRVVLKTECQKNQLSYRNLPEQWPNLTTVMANKRLKGFWNRVPSYSVFKENLTEILSFLQDHPKAEVQLVPVSVFLGMAPNKNS</sequence>
<gene>
    <name evidence="1" type="ORF">MNBD_GAMMA01-1747</name>
</gene>
<organism evidence="1">
    <name type="scientific">hydrothermal vent metagenome</name>
    <dbReference type="NCBI Taxonomy" id="652676"/>
    <lineage>
        <taxon>unclassified sequences</taxon>
        <taxon>metagenomes</taxon>
        <taxon>ecological metagenomes</taxon>
    </lineage>
</organism>
<dbReference type="AlphaFoldDB" id="A0A3B0VC26"/>
<name>A0A3B0VC26_9ZZZZ</name>
<proteinExistence type="predicted"/>